<dbReference type="RefSeq" id="WP_275704916.1">
    <property type="nucleotide sequence ID" value="NZ_JANCMW010000002.1"/>
</dbReference>
<proteinExistence type="predicted"/>
<dbReference type="Proteomes" id="UP001143391">
    <property type="component" value="Unassembled WGS sequence"/>
</dbReference>
<feature type="region of interest" description="Disordered" evidence="1">
    <location>
        <begin position="26"/>
        <end position="47"/>
    </location>
</feature>
<protein>
    <submittedName>
        <fullName evidence="3">HmuY family protein</fullName>
    </submittedName>
</protein>
<keyword evidence="4" id="KW-1185">Reference proteome</keyword>
<sequence>MNRSSSLLSMAVASVLLSACGGGSSNDISDSDDNGGGNGLPDNVSTQQINASSSDTAAYMNLETGEVLTMTDEEAAASSDWHLAFKRNNIQLNSGASGPGQVAGAVAADQADFYTSSGEPNGSVFLNATANSELEHLLAPMSEPSSWTSDAVVSQFGDDWYIYNFSNGNMTANPDNGWLVRSAEGDSYARMQVNGLDFPTRAGEGVKSFQIDFDVQPAAQATFTFTATFSGSIPGTGGELCFDFDSDATVSCDTATWDVKLGFVDRDFYLRTNSGPSGDGDGGAFGPFEWTELETYTNATVSDGGVDITHHYEADSSGGIFTNSLWYAYSLQGNHKLWPNYRVYLIDTDSTDDASPIYAMQVTGYYNDSGDSGHPAIRWTPVELTTAN</sequence>
<dbReference type="InterPro" id="IPR025921">
    <property type="entry name" value="HmuY"/>
</dbReference>
<gene>
    <name evidence="3" type="ORF">NLU14_04160</name>
</gene>
<dbReference type="CDD" id="cd12105">
    <property type="entry name" value="HmuY"/>
    <property type="match status" value="2"/>
</dbReference>
<keyword evidence="2" id="KW-0732">Signal</keyword>
<evidence type="ECO:0000256" key="1">
    <source>
        <dbReference type="SAM" id="MobiDB-lite"/>
    </source>
</evidence>
<comment type="caution">
    <text evidence="3">The sequence shown here is derived from an EMBL/GenBank/DDBJ whole genome shotgun (WGS) entry which is preliminary data.</text>
</comment>
<name>A0ABT5Y6W6_9GAMM</name>
<reference evidence="3" key="1">
    <citation type="submission" date="2022-07" db="EMBL/GenBank/DDBJ databases">
        <title>Marinobacter iranensis a new bacterium isolate from a hipersaline lake in Iran.</title>
        <authorList>
            <person name="Mohammad A.M.A."/>
            <person name="Cristina S.-P."/>
            <person name="Antonio V."/>
        </authorList>
    </citation>
    <scope>NUCLEOTIDE SEQUENCE</scope>
    <source>
        <strain evidence="3">71-i</strain>
    </source>
</reference>
<feature type="signal peptide" evidence="2">
    <location>
        <begin position="1"/>
        <end position="19"/>
    </location>
</feature>
<organism evidence="3 4">
    <name type="scientific">Marinobacter iranensis</name>
    <dbReference type="NCBI Taxonomy" id="2962607"/>
    <lineage>
        <taxon>Bacteria</taxon>
        <taxon>Pseudomonadati</taxon>
        <taxon>Pseudomonadota</taxon>
        <taxon>Gammaproteobacteria</taxon>
        <taxon>Pseudomonadales</taxon>
        <taxon>Marinobacteraceae</taxon>
        <taxon>Marinobacter</taxon>
    </lineage>
</organism>
<feature type="chain" id="PRO_5045447890" evidence="2">
    <location>
        <begin position="20"/>
        <end position="388"/>
    </location>
</feature>
<accession>A0ABT5Y6W6</accession>
<evidence type="ECO:0000256" key="2">
    <source>
        <dbReference type="SAM" id="SignalP"/>
    </source>
</evidence>
<dbReference type="PROSITE" id="PS51257">
    <property type="entry name" value="PROKAR_LIPOPROTEIN"/>
    <property type="match status" value="1"/>
</dbReference>
<dbReference type="Pfam" id="PF14064">
    <property type="entry name" value="HmuY"/>
    <property type="match status" value="1"/>
</dbReference>
<dbReference type="EMBL" id="JANCMW010000002">
    <property type="protein sequence ID" value="MDF0749421.1"/>
    <property type="molecule type" value="Genomic_DNA"/>
</dbReference>
<evidence type="ECO:0000313" key="4">
    <source>
        <dbReference type="Proteomes" id="UP001143391"/>
    </source>
</evidence>
<evidence type="ECO:0000313" key="3">
    <source>
        <dbReference type="EMBL" id="MDF0749421.1"/>
    </source>
</evidence>